<evidence type="ECO:0000313" key="4">
    <source>
        <dbReference type="EMBL" id="RUL89232.1"/>
    </source>
</evidence>
<feature type="transmembrane region" description="Helical" evidence="2">
    <location>
        <begin position="224"/>
        <end position="248"/>
    </location>
</feature>
<dbReference type="PANTHER" id="PTHR19353">
    <property type="entry name" value="FATTY ACID DESATURASE 2"/>
    <property type="match status" value="1"/>
</dbReference>
<dbReference type="InterPro" id="IPR005804">
    <property type="entry name" value="FA_desaturase_dom"/>
</dbReference>
<feature type="transmembrane region" description="Helical" evidence="2">
    <location>
        <begin position="72"/>
        <end position="89"/>
    </location>
</feature>
<evidence type="ECO:0000313" key="5">
    <source>
        <dbReference type="Proteomes" id="UP000280296"/>
    </source>
</evidence>
<reference evidence="4 5" key="1">
    <citation type="submission" date="2018-12" db="EMBL/GenBank/DDBJ databases">
        <authorList>
            <person name="Toschakov S.V."/>
        </authorList>
    </citation>
    <scope>NUCLEOTIDE SEQUENCE [LARGE SCALE GENOMIC DNA]</scope>
    <source>
        <strain evidence="4 5">GM2012</strain>
    </source>
</reference>
<keyword evidence="2" id="KW-0472">Membrane</keyword>
<feature type="compositionally biased region" description="Low complexity" evidence="1">
    <location>
        <begin position="352"/>
        <end position="365"/>
    </location>
</feature>
<protein>
    <submittedName>
        <fullName evidence="4">Fatty acid desaturase</fullName>
    </submittedName>
</protein>
<keyword evidence="2" id="KW-1133">Transmembrane helix</keyword>
<keyword evidence="2" id="KW-0812">Transmembrane</keyword>
<sequence>MATDPSDLDLDLGLESGPDLTWEQARRALAALARPDNRTNLGCILREYAMLAAAIAAGTAALEAWTRGGLSTPAFSAIAIAVAFVVAVGQHRLSGLAHEASHFVLFRNRLANELAGDLLLMFPIVALTQRYRAAHWGHHLFVNDPRRDTDLIRLNRPEPHRFPISKAGFWRRYVLRALWPPAMLRYLVARAWAANSGSPPTVVEGAGPPAAAYRASVAKRLRGAYWLAVLAIVHVSGGWTAFGLFWVLPLLTFYPALMQLREIAHHANAPDSGALTNSRVFRVHPLLRFCVFPYGQEFHLTHHLFMSVPHDRLAEAHEMLRRWPPYRERVVVCEGYFFRPRGSAGPSLLDLLSRPAPAPSPSASAGFADEAWRLDPPQRREGRGPSVPRARPVEPAAGKRPRGVEGREGPREGG</sequence>
<comment type="caution">
    <text evidence="4">The sequence shown here is derived from an EMBL/GenBank/DDBJ whole genome shotgun (WGS) entry which is preliminary data.</text>
</comment>
<evidence type="ECO:0000256" key="2">
    <source>
        <dbReference type="SAM" id="Phobius"/>
    </source>
</evidence>
<dbReference type="EMBL" id="RYZH01000004">
    <property type="protein sequence ID" value="RUL89232.1"/>
    <property type="molecule type" value="Genomic_DNA"/>
</dbReference>
<reference evidence="4 5" key="2">
    <citation type="submission" date="2019-01" db="EMBL/GenBank/DDBJ databases">
        <title>Tautonia sociabilis, a novel thermotolerant planctomycete of Isosphaeraceae family, isolated from a 4000 m deep subterranean habitat.</title>
        <authorList>
            <person name="Kovaleva O.L."/>
            <person name="Elcheninov A.G."/>
            <person name="Van Heerden E."/>
            <person name="Toshchakov S.V."/>
            <person name="Novikov A."/>
            <person name="Bonch-Osmolovskaya E.A."/>
            <person name="Kublanov I.V."/>
        </authorList>
    </citation>
    <scope>NUCLEOTIDE SEQUENCE [LARGE SCALE GENOMIC DNA]</scope>
    <source>
        <strain evidence="4 5">GM2012</strain>
    </source>
</reference>
<feature type="compositionally biased region" description="Basic and acidic residues" evidence="1">
    <location>
        <begin position="370"/>
        <end position="383"/>
    </location>
</feature>
<dbReference type="AlphaFoldDB" id="A0A432MP98"/>
<feature type="compositionally biased region" description="Basic and acidic residues" evidence="1">
    <location>
        <begin position="402"/>
        <end position="414"/>
    </location>
</feature>
<feature type="domain" description="Fatty acid desaturase" evidence="3">
    <location>
        <begin position="79"/>
        <end position="325"/>
    </location>
</feature>
<dbReference type="PANTHER" id="PTHR19353:SF19">
    <property type="entry name" value="DELTA(5) FATTY ACID DESATURASE C-RELATED"/>
    <property type="match status" value="1"/>
</dbReference>
<dbReference type="GO" id="GO:0016020">
    <property type="term" value="C:membrane"/>
    <property type="evidence" value="ECO:0007669"/>
    <property type="project" value="TreeGrafter"/>
</dbReference>
<accession>A0A432MP98</accession>
<dbReference type="GO" id="GO:0008610">
    <property type="term" value="P:lipid biosynthetic process"/>
    <property type="evidence" value="ECO:0007669"/>
    <property type="project" value="UniProtKB-ARBA"/>
</dbReference>
<dbReference type="Pfam" id="PF00487">
    <property type="entry name" value="FA_desaturase"/>
    <property type="match status" value="1"/>
</dbReference>
<feature type="region of interest" description="Disordered" evidence="1">
    <location>
        <begin position="352"/>
        <end position="414"/>
    </location>
</feature>
<dbReference type="InterPro" id="IPR012171">
    <property type="entry name" value="Fatty_acid_desaturase"/>
</dbReference>
<gene>
    <name evidence="4" type="ORF">TsocGM_03510</name>
</gene>
<dbReference type="GO" id="GO:0016717">
    <property type="term" value="F:oxidoreductase activity, acting on paired donors, with oxidation of a pair of donors resulting in the reduction of molecular oxygen to two molecules of water"/>
    <property type="evidence" value="ECO:0007669"/>
    <property type="project" value="TreeGrafter"/>
</dbReference>
<keyword evidence="5" id="KW-1185">Reference proteome</keyword>
<dbReference type="Proteomes" id="UP000280296">
    <property type="component" value="Unassembled WGS sequence"/>
</dbReference>
<name>A0A432MP98_9BACT</name>
<organism evidence="4 5">
    <name type="scientific">Tautonia sociabilis</name>
    <dbReference type="NCBI Taxonomy" id="2080755"/>
    <lineage>
        <taxon>Bacteria</taxon>
        <taxon>Pseudomonadati</taxon>
        <taxon>Planctomycetota</taxon>
        <taxon>Planctomycetia</taxon>
        <taxon>Isosphaerales</taxon>
        <taxon>Isosphaeraceae</taxon>
        <taxon>Tautonia</taxon>
    </lineage>
</organism>
<feature type="transmembrane region" description="Helical" evidence="2">
    <location>
        <begin position="48"/>
        <end position="66"/>
    </location>
</feature>
<dbReference type="OrthoDB" id="9792534at2"/>
<evidence type="ECO:0000256" key="1">
    <source>
        <dbReference type="SAM" id="MobiDB-lite"/>
    </source>
</evidence>
<proteinExistence type="predicted"/>
<dbReference type="RefSeq" id="WP_126723967.1">
    <property type="nucleotide sequence ID" value="NZ_RYZH01000004.1"/>
</dbReference>
<evidence type="ECO:0000259" key="3">
    <source>
        <dbReference type="Pfam" id="PF00487"/>
    </source>
</evidence>